<evidence type="ECO:0000259" key="1">
    <source>
        <dbReference type="Pfam" id="PF16798"/>
    </source>
</evidence>
<evidence type="ECO:0000313" key="3">
    <source>
        <dbReference type="Proteomes" id="UP000253426"/>
    </source>
</evidence>
<sequence length="150" mass="17493">MKIEGIKGCYEKTGGLFYFPRMCSKIRLHAEGKLPEGHHAYLGTGFDGRTCRYLKVNYEDVKAQVLAGKSDGEVLEWCQSTGRRLNDEEILFFNSFMSKRGWRDDETDSYIPECIRDYGFADDGTLVTDFDLIEKDEGRWYSDQWRDAWK</sequence>
<keyword evidence="3" id="KW-1185">Reference proteome</keyword>
<dbReference type="EMBL" id="QNRR01000005">
    <property type="protein sequence ID" value="RBP43699.1"/>
    <property type="molecule type" value="Genomic_DNA"/>
</dbReference>
<dbReference type="Pfam" id="PF16798">
    <property type="entry name" value="DUF5069"/>
    <property type="match status" value="1"/>
</dbReference>
<feature type="domain" description="DUF5069" evidence="1">
    <location>
        <begin position="9"/>
        <end position="139"/>
    </location>
</feature>
<comment type="caution">
    <text evidence="2">The sequence shown here is derived from an EMBL/GenBank/DDBJ whole genome shotgun (WGS) entry which is preliminary data.</text>
</comment>
<dbReference type="OrthoDB" id="190677at2"/>
<protein>
    <submittedName>
        <fullName evidence="2">Uncharacterized protein DUF5069</fullName>
    </submittedName>
</protein>
<dbReference type="RefSeq" id="WP_113959179.1">
    <property type="nucleotide sequence ID" value="NZ_QNRR01000005.1"/>
</dbReference>
<accession>A0A366HL78</accession>
<dbReference type="AlphaFoldDB" id="A0A366HL78"/>
<dbReference type="Proteomes" id="UP000253426">
    <property type="component" value="Unassembled WGS sequence"/>
</dbReference>
<evidence type="ECO:0000313" key="2">
    <source>
        <dbReference type="EMBL" id="RBP43699.1"/>
    </source>
</evidence>
<gene>
    <name evidence="2" type="ORF">DES53_10598</name>
</gene>
<name>A0A366HL78_9BACT</name>
<reference evidence="2 3" key="1">
    <citation type="submission" date="2018-06" db="EMBL/GenBank/DDBJ databases">
        <title>Genomic Encyclopedia of Type Strains, Phase IV (KMG-IV): sequencing the most valuable type-strain genomes for metagenomic binning, comparative biology and taxonomic classification.</title>
        <authorList>
            <person name="Goeker M."/>
        </authorList>
    </citation>
    <scope>NUCLEOTIDE SEQUENCE [LARGE SCALE GENOMIC DNA]</scope>
    <source>
        <strain evidence="2 3">DSM 25532</strain>
    </source>
</reference>
<proteinExistence type="predicted"/>
<dbReference type="InterPro" id="IPR031849">
    <property type="entry name" value="DUF5069"/>
</dbReference>
<organism evidence="2 3">
    <name type="scientific">Roseimicrobium gellanilyticum</name>
    <dbReference type="NCBI Taxonomy" id="748857"/>
    <lineage>
        <taxon>Bacteria</taxon>
        <taxon>Pseudomonadati</taxon>
        <taxon>Verrucomicrobiota</taxon>
        <taxon>Verrucomicrobiia</taxon>
        <taxon>Verrucomicrobiales</taxon>
        <taxon>Verrucomicrobiaceae</taxon>
        <taxon>Roseimicrobium</taxon>
    </lineage>
</organism>